<dbReference type="InterPro" id="IPR002941">
    <property type="entry name" value="DNA_methylase_N4/N6"/>
</dbReference>
<dbReference type="GO" id="GO:0032259">
    <property type="term" value="P:methylation"/>
    <property type="evidence" value="ECO:0007669"/>
    <property type="project" value="UniProtKB-KW"/>
</dbReference>
<dbReference type="CDD" id="cd00093">
    <property type="entry name" value="HTH_XRE"/>
    <property type="match status" value="1"/>
</dbReference>
<dbReference type="Pfam" id="PF01555">
    <property type="entry name" value="N6_N4_Mtase"/>
    <property type="match status" value="1"/>
</dbReference>
<dbReference type="eggNOG" id="COG1743">
    <property type="taxonomic scope" value="Bacteria"/>
</dbReference>
<dbReference type="SUPFAM" id="SSF53335">
    <property type="entry name" value="S-adenosyl-L-methionine-dependent methyltransferases"/>
    <property type="match status" value="1"/>
</dbReference>
<organism evidence="6 7">
    <name type="scientific">Imhoffiella purpurea</name>
    <dbReference type="NCBI Taxonomy" id="1249627"/>
    <lineage>
        <taxon>Bacteria</taxon>
        <taxon>Pseudomonadati</taxon>
        <taxon>Pseudomonadota</taxon>
        <taxon>Gammaproteobacteria</taxon>
        <taxon>Chromatiales</taxon>
        <taxon>Chromatiaceae</taxon>
        <taxon>Imhoffiella</taxon>
    </lineage>
</organism>
<feature type="region of interest" description="Disordered" evidence="4">
    <location>
        <begin position="832"/>
        <end position="854"/>
    </location>
</feature>
<gene>
    <name evidence="6" type="ORF">D779_2872</name>
</gene>
<evidence type="ECO:0000259" key="5">
    <source>
        <dbReference type="PROSITE" id="PS50943"/>
    </source>
</evidence>
<dbReference type="AlphaFoldDB" id="W9VB70"/>
<comment type="similarity">
    <text evidence="1">Belongs to the N(4)/N(6)-methyltransferase family.</text>
</comment>
<dbReference type="SUPFAM" id="SSF47413">
    <property type="entry name" value="lambda repressor-like DNA-binding domains"/>
    <property type="match status" value="1"/>
</dbReference>
<dbReference type="PROSITE" id="PS00092">
    <property type="entry name" value="N6_MTASE"/>
    <property type="match status" value="1"/>
</dbReference>
<accession>W9VB70</accession>
<evidence type="ECO:0000256" key="2">
    <source>
        <dbReference type="ARBA" id="ARBA00022603"/>
    </source>
</evidence>
<proteinExistence type="inferred from homology"/>
<evidence type="ECO:0000256" key="4">
    <source>
        <dbReference type="SAM" id="MobiDB-lite"/>
    </source>
</evidence>
<comment type="caution">
    <text evidence="6">The sequence shown here is derived from an EMBL/GenBank/DDBJ whole genome shotgun (WGS) entry which is preliminary data.</text>
</comment>
<evidence type="ECO:0000313" key="7">
    <source>
        <dbReference type="Proteomes" id="UP000019460"/>
    </source>
</evidence>
<reference evidence="6 7" key="1">
    <citation type="submission" date="2012-11" db="EMBL/GenBank/DDBJ databases">
        <title>Genome assembly of Thiorhodococcus sp. AK35.</title>
        <authorList>
            <person name="Nupur N."/>
            <person name="Khatri I."/>
            <person name="Subramanian S."/>
            <person name="Pinnaka A."/>
        </authorList>
    </citation>
    <scope>NUCLEOTIDE SEQUENCE [LARGE SCALE GENOMIC DNA]</scope>
    <source>
        <strain evidence="6 7">AK35</strain>
    </source>
</reference>
<dbReference type="STRING" id="1249627.D779_2872"/>
<dbReference type="InterPro" id="IPR002052">
    <property type="entry name" value="DNA_methylase_N6_adenine_CS"/>
</dbReference>
<sequence length="854" mass="94412">MRAVAFGRHGVDSSVNGAYPAAMTIHEFIRHRRESLGLSLRNTAGRCGVDPAHLSRVEAGTTPPSETLLARLAEVLELPRDELLLVAGRLPPSLRRIVDQDPHRVAGALTDLAGMLIAEPSDSYGSPLIDGPSARAIEDGFPFEHLSDIAEVESWRKEVWRPVYHTHKWWAQRLGSVFRAAILGCTTPKGTALMDLYSSAVKLPGPVIFDPFMGSGTTVGEAHKLGCTVIGRDINPVAWRAVRTALAPIDRSRLQALFAQLEATVAPEIRALYRSRTPDGEPCEVLYWFWVKQLDCPECQAPVDLFSSRIFAKHAYVKKYPRVQVVCSECGEVFPAQYTDHKVSCPACRHSFDPHSGPAAGANAQCDACGCRFPIAKTARARGEPPRHRLYAKLVLRANGEKDYLRATSEDLSAYQEARARLRFLDAPIPRVTIQPGYNTRQVLNYGYSRWDQFFNDRQLLAISLLAGAIGELPKGPERDALFILLSGVLEFNNLFASYKGEGTGAVRHMFSHHVLKPERTPIEANLWGTSKSSGSFLNLFQSRLLRAVDYKAAPFEIVLDDSGAKKSGRKLFGKSRPMGTSISDAWPPDGLPPGAVYLSCGDSAATDLPDRVVDAVITDPPFYDNVHYSELADFFHVWQQLWFREDEAVDQDTTRHPREVQDTESERFADKLEAVFGECHRVLKDEGLLVFSYHHSREDGWTSVARAVLAAGFRLVQTQPVKAEMSVATPKLAAKSPIDLDVLMVCRKAAADRRPRLAVESALTAATDAAEAKIRRFNRRGRQLSLNDVRVVVYSQALAELCAGRQAEDGLKTFEKALDVCAGISRRLHEAQTREAQPRSGEPSDIGIQASLF</sequence>
<dbReference type="PROSITE" id="PS50943">
    <property type="entry name" value="HTH_CROC1"/>
    <property type="match status" value="1"/>
</dbReference>
<keyword evidence="2" id="KW-0489">Methyltransferase</keyword>
<dbReference type="SMART" id="SM00530">
    <property type="entry name" value="HTH_XRE"/>
    <property type="match status" value="1"/>
</dbReference>
<dbReference type="InterPro" id="IPR029063">
    <property type="entry name" value="SAM-dependent_MTases_sf"/>
</dbReference>
<name>W9VB70_9GAMM</name>
<protein>
    <recommendedName>
        <fullName evidence="5">HTH cro/C1-type domain-containing protein</fullName>
    </recommendedName>
</protein>
<dbReference type="GO" id="GO:0003677">
    <property type="term" value="F:DNA binding"/>
    <property type="evidence" value="ECO:0007669"/>
    <property type="project" value="InterPro"/>
</dbReference>
<dbReference type="InterPro" id="IPR010982">
    <property type="entry name" value="Lambda_DNA-bd_dom_sf"/>
</dbReference>
<evidence type="ECO:0000313" key="6">
    <source>
        <dbReference type="EMBL" id="EXJ14201.1"/>
    </source>
</evidence>
<dbReference type="InterPro" id="IPR001387">
    <property type="entry name" value="Cro/C1-type_HTH"/>
</dbReference>
<dbReference type="Pfam" id="PF13560">
    <property type="entry name" value="HTH_31"/>
    <property type="match status" value="1"/>
</dbReference>
<dbReference type="PATRIC" id="fig|1249627.3.peg.3038"/>
<evidence type="ECO:0000256" key="1">
    <source>
        <dbReference type="ARBA" id="ARBA00006594"/>
    </source>
</evidence>
<feature type="domain" description="HTH cro/C1-type" evidence="5">
    <location>
        <begin position="29"/>
        <end position="83"/>
    </location>
</feature>
<dbReference type="EMBL" id="AONC01000045">
    <property type="protein sequence ID" value="EXJ14201.1"/>
    <property type="molecule type" value="Genomic_DNA"/>
</dbReference>
<dbReference type="Gene3D" id="3.40.50.150">
    <property type="entry name" value="Vaccinia Virus protein VP39"/>
    <property type="match status" value="2"/>
</dbReference>
<dbReference type="Proteomes" id="UP000019460">
    <property type="component" value="Unassembled WGS sequence"/>
</dbReference>
<keyword evidence="3" id="KW-0808">Transferase</keyword>
<keyword evidence="7" id="KW-1185">Reference proteome</keyword>
<dbReference type="GO" id="GO:0008170">
    <property type="term" value="F:N-methyltransferase activity"/>
    <property type="evidence" value="ECO:0007669"/>
    <property type="project" value="InterPro"/>
</dbReference>
<dbReference type="Gene3D" id="1.10.260.40">
    <property type="entry name" value="lambda repressor-like DNA-binding domains"/>
    <property type="match status" value="1"/>
</dbReference>
<evidence type="ECO:0000256" key="3">
    <source>
        <dbReference type="ARBA" id="ARBA00022679"/>
    </source>
</evidence>